<dbReference type="AlphaFoldDB" id="A0A016W078"/>
<dbReference type="Gene3D" id="3.40.50.150">
    <property type="entry name" value="Vaccinia Virus protein VP39"/>
    <property type="match status" value="1"/>
</dbReference>
<dbReference type="OrthoDB" id="10251242at2759"/>
<dbReference type="STRING" id="53326.A0A016W078"/>
<dbReference type="InterPro" id="IPR002935">
    <property type="entry name" value="SAM_O-MeTrfase"/>
</dbReference>
<name>A0A016W078_9BILA</name>
<keyword evidence="3" id="KW-0949">S-adenosyl-L-methionine</keyword>
<keyword evidence="1" id="KW-0489">Methyltransferase</keyword>
<evidence type="ECO:0000256" key="4">
    <source>
        <dbReference type="ARBA" id="ARBA00023453"/>
    </source>
</evidence>
<dbReference type="InterPro" id="IPR050362">
    <property type="entry name" value="Cation-dep_OMT"/>
</dbReference>
<comment type="caution">
    <text evidence="5">The sequence shown here is derived from an EMBL/GenBank/DDBJ whole genome shotgun (WGS) entry which is preliminary data.</text>
</comment>
<evidence type="ECO:0000313" key="5">
    <source>
        <dbReference type="EMBL" id="EYC32986.1"/>
    </source>
</evidence>
<dbReference type="PANTHER" id="PTHR10509:SF33">
    <property type="entry name" value="CATECHOL-O-METHYLTRANSFERASE FAMILY"/>
    <property type="match status" value="1"/>
</dbReference>
<dbReference type="Proteomes" id="UP000024635">
    <property type="component" value="Unassembled WGS sequence"/>
</dbReference>
<proteinExistence type="inferred from homology"/>
<dbReference type="EMBL" id="JARK01001338">
    <property type="protein sequence ID" value="EYC32986.1"/>
    <property type="molecule type" value="Genomic_DNA"/>
</dbReference>
<gene>
    <name evidence="5" type="primary">Acey_s0002.g543</name>
    <name evidence="5" type="synonym">Acey-F53B3.2</name>
    <name evidence="5" type="ORF">Y032_0002g543</name>
</gene>
<sequence>MAAAAEAAAAVTEGREIWAGDVGGVEGREIWANLERMFQAIREATLREGADDSDGSLGLTDLATVGRDFFSGISRFFSTKFDDEDRRIIANGIREFFNVTTPGVFTGLGLLGIAEEVEPRGLIIALEHPSLVQYWEEVGLKLTKMNGHAHTSRIQLKSSEPIEKALPKLAANEPNNFDFIFLDDFKRDNYLDDYEHSIRLLRRGGLLIINQALNNGGVLTDAELMTENDRVMSSMNVRIREDGRVCLPSPFHKASICRGGGKFPAWTAYKLAAAEIQYNTI</sequence>
<keyword evidence="2" id="KW-0808">Transferase</keyword>
<comment type="similarity">
    <text evidence="4">Belongs to the class I-like SAM-binding methyltransferase superfamily. Cation-dependent O-methyltransferase family.</text>
</comment>
<organism evidence="5 6">
    <name type="scientific">Ancylostoma ceylanicum</name>
    <dbReference type="NCBI Taxonomy" id="53326"/>
    <lineage>
        <taxon>Eukaryota</taxon>
        <taxon>Metazoa</taxon>
        <taxon>Ecdysozoa</taxon>
        <taxon>Nematoda</taxon>
        <taxon>Chromadorea</taxon>
        <taxon>Rhabditida</taxon>
        <taxon>Rhabditina</taxon>
        <taxon>Rhabditomorpha</taxon>
        <taxon>Strongyloidea</taxon>
        <taxon>Ancylostomatidae</taxon>
        <taxon>Ancylostomatinae</taxon>
        <taxon>Ancylostoma</taxon>
    </lineage>
</organism>
<dbReference type="PANTHER" id="PTHR10509">
    <property type="entry name" value="O-METHYLTRANSFERASE-RELATED"/>
    <property type="match status" value="1"/>
</dbReference>
<reference evidence="6" key="1">
    <citation type="journal article" date="2015" name="Nat. Genet.">
        <title>The genome and transcriptome of the zoonotic hookworm Ancylostoma ceylanicum identify infection-specific gene families.</title>
        <authorList>
            <person name="Schwarz E.M."/>
            <person name="Hu Y."/>
            <person name="Antoshechkin I."/>
            <person name="Miller M.M."/>
            <person name="Sternberg P.W."/>
            <person name="Aroian R.V."/>
        </authorList>
    </citation>
    <scope>NUCLEOTIDE SEQUENCE</scope>
    <source>
        <strain evidence="6">HY135</strain>
    </source>
</reference>
<dbReference type="GO" id="GO:0008757">
    <property type="term" value="F:S-adenosylmethionine-dependent methyltransferase activity"/>
    <property type="evidence" value="ECO:0007669"/>
    <property type="project" value="TreeGrafter"/>
</dbReference>
<dbReference type="InterPro" id="IPR029063">
    <property type="entry name" value="SAM-dependent_MTases_sf"/>
</dbReference>
<evidence type="ECO:0000256" key="3">
    <source>
        <dbReference type="ARBA" id="ARBA00022691"/>
    </source>
</evidence>
<dbReference type="GO" id="GO:0008171">
    <property type="term" value="F:O-methyltransferase activity"/>
    <property type="evidence" value="ECO:0007669"/>
    <property type="project" value="InterPro"/>
</dbReference>
<keyword evidence="6" id="KW-1185">Reference proteome</keyword>
<dbReference type="Pfam" id="PF01596">
    <property type="entry name" value="Methyltransf_3"/>
    <property type="match status" value="1"/>
</dbReference>
<evidence type="ECO:0000256" key="2">
    <source>
        <dbReference type="ARBA" id="ARBA00022679"/>
    </source>
</evidence>
<evidence type="ECO:0008006" key="7">
    <source>
        <dbReference type="Google" id="ProtNLM"/>
    </source>
</evidence>
<dbReference type="SUPFAM" id="SSF53335">
    <property type="entry name" value="S-adenosyl-L-methionine-dependent methyltransferases"/>
    <property type="match status" value="1"/>
</dbReference>
<evidence type="ECO:0000256" key="1">
    <source>
        <dbReference type="ARBA" id="ARBA00022603"/>
    </source>
</evidence>
<accession>A0A016W078</accession>
<dbReference type="GO" id="GO:0032259">
    <property type="term" value="P:methylation"/>
    <property type="evidence" value="ECO:0007669"/>
    <property type="project" value="UniProtKB-KW"/>
</dbReference>
<protein>
    <recommendedName>
        <fullName evidence="7">O-methyltransferase</fullName>
    </recommendedName>
</protein>
<evidence type="ECO:0000313" key="6">
    <source>
        <dbReference type="Proteomes" id="UP000024635"/>
    </source>
</evidence>